<feature type="signal peptide" evidence="1">
    <location>
        <begin position="1"/>
        <end position="24"/>
    </location>
</feature>
<comment type="caution">
    <text evidence="2">The sequence shown here is derived from an EMBL/GenBank/DDBJ whole genome shotgun (WGS) entry which is preliminary data.</text>
</comment>
<accession>A0A6M2BMH5</accession>
<dbReference type="RefSeq" id="WP_166251148.1">
    <property type="nucleotide sequence ID" value="NZ_JAAMOW010000001.1"/>
</dbReference>
<protein>
    <submittedName>
        <fullName evidence="2">Uncharacterized protein</fullName>
    </submittedName>
</protein>
<feature type="chain" id="PRO_5026977813" evidence="1">
    <location>
        <begin position="25"/>
        <end position="86"/>
    </location>
</feature>
<dbReference type="Proteomes" id="UP000472676">
    <property type="component" value="Unassembled WGS sequence"/>
</dbReference>
<evidence type="ECO:0000313" key="3">
    <source>
        <dbReference type="Proteomes" id="UP000472676"/>
    </source>
</evidence>
<sequence>MRNFMIKMSLAALVVAVSAPVAMAAPSGTSGVSGSAGLGIDVGANIAASGSGDPYLSVPPGGQADGTLGGPVAGLIDKFSKKEDDK</sequence>
<organism evidence="2 3">
    <name type="scientific">Solimonas terrae</name>
    <dbReference type="NCBI Taxonomy" id="1396819"/>
    <lineage>
        <taxon>Bacteria</taxon>
        <taxon>Pseudomonadati</taxon>
        <taxon>Pseudomonadota</taxon>
        <taxon>Gammaproteobacteria</taxon>
        <taxon>Nevskiales</taxon>
        <taxon>Nevskiaceae</taxon>
        <taxon>Solimonas</taxon>
    </lineage>
</organism>
<dbReference type="AlphaFoldDB" id="A0A6M2BMH5"/>
<proteinExistence type="predicted"/>
<evidence type="ECO:0000313" key="2">
    <source>
        <dbReference type="EMBL" id="NGY03604.1"/>
    </source>
</evidence>
<dbReference type="EMBL" id="JAAMOW010000001">
    <property type="protein sequence ID" value="NGY03604.1"/>
    <property type="molecule type" value="Genomic_DNA"/>
</dbReference>
<keyword evidence="1" id="KW-0732">Signal</keyword>
<reference evidence="2 3" key="1">
    <citation type="journal article" date="2014" name="Int. J. Syst. Evol. Microbiol.">
        <title>Solimonas terrae sp. nov., isolated from soil.</title>
        <authorList>
            <person name="Kim S.J."/>
            <person name="Moon J.Y."/>
            <person name="Weon H.Y."/>
            <person name="Ahn J.H."/>
            <person name="Chen W.M."/>
            <person name="Kwon S.W."/>
        </authorList>
    </citation>
    <scope>NUCLEOTIDE SEQUENCE [LARGE SCALE GENOMIC DNA]</scope>
    <source>
        <strain evidence="2 3">KIS83-12</strain>
    </source>
</reference>
<keyword evidence="3" id="KW-1185">Reference proteome</keyword>
<evidence type="ECO:0000256" key="1">
    <source>
        <dbReference type="SAM" id="SignalP"/>
    </source>
</evidence>
<name>A0A6M2BMH5_9GAMM</name>
<gene>
    <name evidence="2" type="ORF">G7Y85_02390</name>
</gene>